<reference evidence="1 2" key="1">
    <citation type="submission" date="2021-06" db="EMBL/GenBank/DDBJ databases">
        <title>Caerostris extrusa draft genome.</title>
        <authorList>
            <person name="Kono N."/>
            <person name="Arakawa K."/>
        </authorList>
    </citation>
    <scope>NUCLEOTIDE SEQUENCE [LARGE SCALE GENOMIC DNA]</scope>
</reference>
<comment type="caution">
    <text evidence="1">The sequence shown here is derived from an EMBL/GenBank/DDBJ whole genome shotgun (WGS) entry which is preliminary data.</text>
</comment>
<proteinExistence type="predicted"/>
<sequence>MSTTTKIKLLDELVGNSIGTIAGCDCGTGSEGCSFRSGGRIVCHCEEGYVQRTVTNWMGEEFNTCTWCDCGDNGRCRYENDKKTCDCDEGYQEIRGECRKCDCGINSWCSFNGYEEKVCHCYEGYSDQDGTCTECDCDPYNMKGLGSTCYFDYGYKTCQCPKGFEPIDGTCEALSKRKETQAKACLDYRALEPDIKYWKPCPQTSGLGTL</sequence>
<evidence type="ECO:0000313" key="2">
    <source>
        <dbReference type="Proteomes" id="UP001054945"/>
    </source>
</evidence>
<evidence type="ECO:0000313" key="1">
    <source>
        <dbReference type="EMBL" id="GIY98849.1"/>
    </source>
</evidence>
<dbReference type="EMBL" id="BPLR01000976">
    <property type="protein sequence ID" value="GIY98849.1"/>
    <property type="molecule type" value="Genomic_DNA"/>
</dbReference>
<name>A0AAV4XXY2_CAEEX</name>
<dbReference type="Proteomes" id="UP001054945">
    <property type="component" value="Unassembled WGS sequence"/>
</dbReference>
<accession>A0AAV4XXY2</accession>
<dbReference type="PROSITE" id="PS51257">
    <property type="entry name" value="PROKAR_LIPOPROTEIN"/>
    <property type="match status" value="1"/>
</dbReference>
<organism evidence="1 2">
    <name type="scientific">Caerostris extrusa</name>
    <name type="common">Bark spider</name>
    <name type="synonym">Caerostris bankana</name>
    <dbReference type="NCBI Taxonomy" id="172846"/>
    <lineage>
        <taxon>Eukaryota</taxon>
        <taxon>Metazoa</taxon>
        <taxon>Ecdysozoa</taxon>
        <taxon>Arthropoda</taxon>
        <taxon>Chelicerata</taxon>
        <taxon>Arachnida</taxon>
        <taxon>Araneae</taxon>
        <taxon>Araneomorphae</taxon>
        <taxon>Entelegynae</taxon>
        <taxon>Araneoidea</taxon>
        <taxon>Araneidae</taxon>
        <taxon>Caerostris</taxon>
    </lineage>
</organism>
<evidence type="ECO:0008006" key="3">
    <source>
        <dbReference type="Google" id="ProtNLM"/>
    </source>
</evidence>
<dbReference type="AlphaFoldDB" id="A0AAV4XXY2"/>
<protein>
    <recommendedName>
        <fullName evidence="3">EGF-like domain-containing protein</fullName>
    </recommendedName>
</protein>
<keyword evidence="2" id="KW-1185">Reference proteome</keyword>
<gene>
    <name evidence="1" type="ORF">CEXT_346451</name>
</gene>